<dbReference type="InterPro" id="IPR011050">
    <property type="entry name" value="Pectin_lyase_fold/virulence"/>
</dbReference>
<feature type="transmembrane region" description="Helical" evidence="10">
    <location>
        <begin position="43"/>
        <end position="62"/>
    </location>
</feature>
<evidence type="ECO:0008006" key="13">
    <source>
        <dbReference type="Google" id="ProtNLM"/>
    </source>
</evidence>
<accession>A0AAV0H6R4</accession>
<evidence type="ECO:0000256" key="7">
    <source>
        <dbReference type="ARBA" id="ARBA00023316"/>
    </source>
</evidence>
<dbReference type="SUPFAM" id="SSF51126">
    <property type="entry name" value="Pectin lyase-like"/>
    <property type="match status" value="1"/>
</dbReference>
<evidence type="ECO:0000256" key="9">
    <source>
        <dbReference type="RuleBase" id="RU361169"/>
    </source>
</evidence>
<dbReference type="PANTHER" id="PTHR31375">
    <property type="match status" value="1"/>
</dbReference>
<keyword evidence="4" id="KW-0964">Secreted</keyword>
<dbReference type="GO" id="GO:0004650">
    <property type="term" value="F:polygalacturonase activity"/>
    <property type="evidence" value="ECO:0007669"/>
    <property type="project" value="InterPro"/>
</dbReference>
<evidence type="ECO:0000313" key="12">
    <source>
        <dbReference type="Proteomes" id="UP001154282"/>
    </source>
</evidence>
<keyword evidence="10" id="KW-0472">Membrane</keyword>
<evidence type="ECO:0000256" key="8">
    <source>
        <dbReference type="PROSITE-ProRule" id="PRU10052"/>
    </source>
</evidence>
<dbReference type="SMART" id="SM00710">
    <property type="entry name" value="PbH1"/>
    <property type="match status" value="6"/>
</dbReference>
<gene>
    <name evidence="11" type="ORF">LITE_LOCUS2769</name>
</gene>
<evidence type="ECO:0000256" key="4">
    <source>
        <dbReference type="ARBA" id="ARBA00022525"/>
    </source>
</evidence>
<evidence type="ECO:0000256" key="2">
    <source>
        <dbReference type="ARBA" id="ARBA00008834"/>
    </source>
</evidence>
<dbReference type="PROSITE" id="PS00502">
    <property type="entry name" value="POLYGALACTURONASE"/>
    <property type="match status" value="1"/>
</dbReference>
<evidence type="ECO:0000313" key="11">
    <source>
        <dbReference type="EMBL" id="CAI0380653.1"/>
    </source>
</evidence>
<dbReference type="Proteomes" id="UP001154282">
    <property type="component" value="Unassembled WGS sequence"/>
</dbReference>
<keyword evidence="10" id="KW-1133">Transmembrane helix</keyword>
<keyword evidence="3" id="KW-0134">Cell wall</keyword>
<keyword evidence="6 9" id="KW-0326">Glycosidase</keyword>
<evidence type="ECO:0000256" key="5">
    <source>
        <dbReference type="ARBA" id="ARBA00022801"/>
    </source>
</evidence>
<name>A0AAV0H6R4_9ROSI</name>
<protein>
    <recommendedName>
        <fullName evidence="13">Polygalacturonase</fullName>
    </recommendedName>
</protein>
<organism evidence="11 12">
    <name type="scientific">Linum tenue</name>
    <dbReference type="NCBI Taxonomy" id="586396"/>
    <lineage>
        <taxon>Eukaryota</taxon>
        <taxon>Viridiplantae</taxon>
        <taxon>Streptophyta</taxon>
        <taxon>Embryophyta</taxon>
        <taxon>Tracheophyta</taxon>
        <taxon>Spermatophyta</taxon>
        <taxon>Magnoliopsida</taxon>
        <taxon>eudicotyledons</taxon>
        <taxon>Gunneridae</taxon>
        <taxon>Pentapetalae</taxon>
        <taxon>rosids</taxon>
        <taxon>fabids</taxon>
        <taxon>Malpighiales</taxon>
        <taxon>Linaceae</taxon>
        <taxon>Linum</taxon>
    </lineage>
</organism>
<keyword evidence="5 9" id="KW-0378">Hydrolase</keyword>
<dbReference type="GO" id="GO:0005975">
    <property type="term" value="P:carbohydrate metabolic process"/>
    <property type="evidence" value="ECO:0007669"/>
    <property type="project" value="InterPro"/>
</dbReference>
<feature type="active site" evidence="8">
    <location>
        <position position="283"/>
    </location>
</feature>
<dbReference type="Pfam" id="PF00295">
    <property type="entry name" value="Glyco_hydro_28"/>
    <property type="match status" value="1"/>
</dbReference>
<dbReference type="GO" id="GO:0071555">
    <property type="term" value="P:cell wall organization"/>
    <property type="evidence" value="ECO:0007669"/>
    <property type="project" value="UniProtKB-KW"/>
</dbReference>
<comment type="caution">
    <text evidence="11">The sequence shown here is derived from an EMBL/GenBank/DDBJ whole genome shotgun (WGS) entry which is preliminary data.</text>
</comment>
<dbReference type="FunFam" id="2.160.20.10:FF:000004">
    <property type="entry name" value="Pectin lyase-like superfamily protein"/>
    <property type="match status" value="1"/>
</dbReference>
<evidence type="ECO:0000256" key="6">
    <source>
        <dbReference type="ARBA" id="ARBA00023295"/>
    </source>
</evidence>
<dbReference type="InterPro" id="IPR006626">
    <property type="entry name" value="PbH1"/>
</dbReference>
<keyword evidence="12" id="KW-1185">Reference proteome</keyword>
<reference evidence="11" key="1">
    <citation type="submission" date="2022-08" db="EMBL/GenBank/DDBJ databases">
        <authorList>
            <person name="Gutierrez-Valencia J."/>
        </authorList>
    </citation>
    <scope>NUCLEOTIDE SEQUENCE</scope>
</reference>
<keyword evidence="10" id="KW-0812">Transmembrane</keyword>
<comment type="subcellular location">
    <subcellularLocation>
        <location evidence="1">Secreted</location>
        <location evidence="1">Cell wall</location>
    </subcellularLocation>
</comment>
<keyword evidence="7" id="KW-0961">Cell wall biogenesis/degradation</keyword>
<evidence type="ECO:0000256" key="10">
    <source>
        <dbReference type="SAM" id="Phobius"/>
    </source>
</evidence>
<evidence type="ECO:0000256" key="3">
    <source>
        <dbReference type="ARBA" id="ARBA00022512"/>
    </source>
</evidence>
<dbReference type="Gene3D" id="2.160.20.10">
    <property type="entry name" value="Single-stranded right-handed beta-helix, Pectin lyase-like"/>
    <property type="match status" value="1"/>
</dbReference>
<sequence length="436" mass="46823">MHNTRLSIAIPPLCVPLPSSQLRFYTTTHISTPASCKQTMVKLSSLFVAAVLFLVVALAPAVSASRASVYSVTSYGGMAEPKTDSTRAFSEAWKRACSDPRPSVVYVPYGKFHLRDIAFEGPCKSNAIVVRIDGTLVAPSDYSVIGNAGNWIRFHKVDGVRISGGILDGQGTRLWSCKLAGKDCPVGTTNLHIANSKNVVIDRLSSVNSQKFQIAITDSQNVKLQRVTVTAPGSSPNTDGIHVERSSLVWILNSTISTGDDCISMGPGARNVWIERVACGPGHGISIGSLGWKFQEPGVENITVKRVHLSDTTNGLRIKTWARPSLGFVSNVLFHHVVMDGVKNPILIDQHYCPGHGQNCPSKASGVRVSGIRYKSIRGTSSTQVAVRFDCSKSNPCTGITMHDVALTYLGKEAAVTCVNARGTSSGFVTPLVRWS</sequence>
<evidence type="ECO:0000256" key="1">
    <source>
        <dbReference type="ARBA" id="ARBA00004191"/>
    </source>
</evidence>
<proteinExistence type="inferred from homology"/>
<dbReference type="InterPro" id="IPR000743">
    <property type="entry name" value="Glyco_hydro_28"/>
</dbReference>
<dbReference type="EMBL" id="CAMGYJ010000002">
    <property type="protein sequence ID" value="CAI0380653.1"/>
    <property type="molecule type" value="Genomic_DNA"/>
</dbReference>
<comment type="similarity">
    <text evidence="2 9">Belongs to the glycosyl hydrolase 28 family.</text>
</comment>
<dbReference type="AlphaFoldDB" id="A0AAV0H6R4"/>
<dbReference type="InterPro" id="IPR012334">
    <property type="entry name" value="Pectin_lyas_fold"/>
</dbReference>